<evidence type="ECO:0000313" key="3">
    <source>
        <dbReference type="EMBL" id="AZR72081.1"/>
    </source>
</evidence>
<sequence>MRKSMIWGGIFTLVAVVLALPYIYFTVVYSTSGNIIEGNGQVPWGKLYFEGVKLALVVFSSCLIGFSWSKSLGLAGFGRVEDLKRNWQWILVYGGFIGLMIYIFGDRYFIKLAPGFYPTQLKFAIFIPIYAALVEETFARFGVMTFLVKIFGSKQIANILAALIFAIGHVNMFKVTGIIYRLNYVTFCSFILNLCVSLFFGYVYWRKGLLTAMGIHFVANLRYVLFALLR</sequence>
<keyword evidence="4" id="KW-1185">Reference proteome</keyword>
<dbReference type="AlphaFoldDB" id="A0A3S9SUW0"/>
<dbReference type="EMBL" id="CP016379">
    <property type="protein sequence ID" value="AZR72081.1"/>
    <property type="molecule type" value="Genomic_DNA"/>
</dbReference>
<dbReference type="Proteomes" id="UP000267250">
    <property type="component" value="Chromosome"/>
</dbReference>
<feature type="transmembrane region" description="Helical" evidence="1">
    <location>
        <begin position="6"/>
        <end position="27"/>
    </location>
</feature>
<dbReference type="GO" id="GO:0080120">
    <property type="term" value="P:CAAX-box protein maturation"/>
    <property type="evidence" value="ECO:0007669"/>
    <property type="project" value="UniProtKB-ARBA"/>
</dbReference>
<dbReference type="KEGG" id="aft:BBF96_00945"/>
<dbReference type="GO" id="GO:0004175">
    <property type="term" value="F:endopeptidase activity"/>
    <property type="evidence" value="ECO:0007669"/>
    <property type="project" value="UniProtKB-ARBA"/>
</dbReference>
<evidence type="ECO:0000259" key="2">
    <source>
        <dbReference type="Pfam" id="PF02517"/>
    </source>
</evidence>
<evidence type="ECO:0000313" key="4">
    <source>
        <dbReference type="Proteomes" id="UP000267250"/>
    </source>
</evidence>
<dbReference type="InterPro" id="IPR003675">
    <property type="entry name" value="Rce1/LyrA-like_dom"/>
</dbReference>
<dbReference type="OrthoDB" id="378663at2"/>
<keyword evidence="1" id="KW-0472">Membrane</keyword>
<dbReference type="RefSeq" id="WP_127015409.1">
    <property type="nucleotide sequence ID" value="NZ_CP016379.1"/>
</dbReference>
<feature type="transmembrane region" description="Helical" evidence="1">
    <location>
        <begin position="86"/>
        <end position="104"/>
    </location>
</feature>
<name>A0A3S9SUW0_9FIRM</name>
<accession>A0A3S9SUW0</accession>
<protein>
    <recommendedName>
        <fullName evidence="2">CAAX prenyl protease 2/Lysostaphin resistance protein A-like domain-containing protein</fullName>
    </recommendedName>
</protein>
<feature type="transmembrane region" description="Helical" evidence="1">
    <location>
        <begin position="182"/>
        <end position="203"/>
    </location>
</feature>
<feature type="transmembrane region" description="Helical" evidence="1">
    <location>
        <begin position="47"/>
        <end position="66"/>
    </location>
</feature>
<evidence type="ECO:0000256" key="1">
    <source>
        <dbReference type="SAM" id="Phobius"/>
    </source>
</evidence>
<proteinExistence type="predicted"/>
<organism evidence="3 4">
    <name type="scientific">Anoxybacter fermentans</name>
    <dbReference type="NCBI Taxonomy" id="1323375"/>
    <lineage>
        <taxon>Bacteria</taxon>
        <taxon>Bacillati</taxon>
        <taxon>Bacillota</taxon>
        <taxon>Clostridia</taxon>
        <taxon>Halanaerobiales</taxon>
        <taxon>Anoxybacter</taxon>
    </lineage>
</organism>
<keyword evidence="1" id="KW-0812">Transmembrane</keyword>
<feature type="domain" description="CAAX prenyl protease 2/Lysostaphin resistance protein A-like" evidence="2">
    <location>
        <begin position="121"/>
        <end position="221"/>
    </location>
</feature>
<feature type="transmembrane region" description="Helical" evidence="1">
    <location>
        <begin position="146"/>
        <end position="170"/>
    </location>
</feature>
<gene>
    <name evidence="3" type="ORF">BBF96_00945</name>
</gene>
<reference evidence="3 4" key="1">
    <citation type="submission" date="2016-07" db="EMBL/GenBank/DDBJ databases">
        <title>Genome and transcriptome analysis of iron-reducing fermentative bacteria Anoxybacter fermentans.</title>
        <authorList>
            <person name="Zeng X."/>
            <person name="Shao Z."/>
        </authorList>
    </citation>
    <scope>NUCLEOTIDE SEQUENCE [LARGE SCALE GENOMIC DNA]</scope>
    <source>
        <strain evidence="3 4">DY22613</strain>
    </source>
</reference>
<feature type="transmembrane region" description="Helical" evidence="1">
    <location>
        <begin position="116"/>
        <end position="134"/>
    </location>
</feature>
<keyword evidence="1" id="KW-1133">Transmembrane helix</keyword>
<dbReference type="Pfam" id="PF02517">
    <property type="entry name" value="Rce1-like"/>
    <property type="match status" value="1"/>
</dbReference>